<accession>C5L756</accession>
<feature type="domain" description="C3H1-type" evidence="5">
    <location>
        <begin position="55"/>
        <end position="82"/>
    </location>
</feature>
<dbReference type="Proteomes" id="UP000007800">
    <property type="component" value="Unassembled WGS sequence"/>
</dbReference>
<protein>
    <recommendedName>
        <fullName evidence="5">C3H1-type domain-containing protein</fullName>
    </recommendedName>
</protein>
<evidence type="ECO:0000256" key="3">
    <source>
        <dbReference type="ARBA" id="ARBA00022833"/>
    </source>
</evidence>
<dbReference type="InterPro" id="IPR000571">
    <property type="entry name" value="Znf_CCCH"/>
</dbReference>
<dbReference type="SUPFAM" id="SSF90229">
    <property type="entry name" value="CCCH zinc finger"/>
    <property type="match status" value="1"/>
</dbReference>
<dbReference type="EMBL" id="GG679899">
    <property type="protein sequence ID" value="EER07318.1"/>
    <property type="molecule type" value="Genomic_DNA"/>
</dbReference>
<feature type="zinc finger region" description="C3H1-type" evidence="4">
    <location>
        <begin position="55"/>
        <end position="82"/>
    </location>
</feature>
<keyword evidence="3 4" id="KW-0862">Zinc</keyword>
<dbReference type="GO" id="GO:0008270">
    <property type="term" value="F:zinc ion binding"/>
    <property type="evidence" value="ECO:0007669"/>
    <property type="project" value="UniProtKB-KW"/>
</dbReference>
<sequence length="190" mass="21295">MSSAQVVSTADVTSLDDDCRVKEDVCQKSDSTEIVKEDSSVSESFYSDSSVDEEIKRKPLCDHFKRGKCRLENSCRFAHSLKEHNDPSLITKRRAEAKAQHKLLKLRNREAEKSDTQLTSAGDTDSPCYSATTEIYDHPQQRDVVPPTTTGVRRSASCSMVQTPTFQGSRMYSEEHYEEFLATLALAAFA</sequence>
<dbReference type="Pfam" id="PF00642">
    <property type="entry name" value="zf-CCCH"/>
    <property type="match status" value="1"/>
</dbReference>
<evidence type="ECO:0000256" key="1">
    <source>
        <dbReference type="ARBA" id="ARBA00022723"/>
    </source>
</evidence>
<name>C5L756_PERM5</name>
<dbReference type="RefSeq" id="XP_002775502.1">
    <property type="nucleotide sequence ID" value="XM_002775456.1"/>
</dbReference>
<dbReference type="AlphaFoldDB" id="C5L756"/>
<dbReference type="GeneID" id="9060163"/>
<evidence type="ECO:0000256" key="2">
    <source>
        <dbReference type="ARBA" id="ARBA00022771"/>
    </source>
</evidence>
<dbReference type="PROSITE" id="PS50103">
    <property type="entry name" value="ZF_C3H1"/>
    <property type="match status" value="1"/>
</dbReference>
<dbReference type="InParanoid" id="C5L756"/>
<evidence type="ECO:0000259" key="5">
    <source>
        <dbReference type="PROSITE" id="PS50103"/>
    </source>
</evidence>
<reference evidence="6 7" key="1">
    <citation type="submission" date="2008-07" db="EMBL/GenBank/DDBJ databases">
        <authorList>
            <person name="El-Sayed N."/>
            <person name="Caler E."/>
            <person name="Inman J."/>
            <person name="Amedeo P."/>
            <person name="Hass B."/>
            <person name="Wortman J."/>
        </authorList>
    </citation>
    <scope>NUCLEOTIDE SEQUENCE [LARGE SCALE GENOMIC DNA]</scope>
    <source>
        <strain evidence="7">ATCC 50983 / TXsc</strain>
    </source>
</reference>
<proteinExistence type="predicted"/>
<keyword evidence="7" id="KW-1185">Reference proteome</keyword>
<keyword evidence="2 4" id="KW-0863">Zinc-finger</keyword>
<dbReference type="SMART" id="SM00356">
    <property type="entry name" value="ZnF_C3H1"/>
    <property type="match status" value="1"/>
</dbReference>
<dbReference type="InterPro" id="IPR036855">
    <property type="entry name" value="Znf_CCCH_sf"/>
</dbReference>
<dbReference type="Gene3D" id="3.30.1370.210">
    <property type="match status" value="1"/>
</dbReference>
<evidence type="ECO:0000256" key="4">
    <source>
        <dbReference type="PROSITE-ProRule" id="PRU00723"/>
    </source>
</evidence>
<dbReference type="OrthoDB" id="432213at2759"/>
<evidence type="ECO:0000313" key="6">
    <source>
        <dbReference type="EMBL" id="EER07318.1"/>
    </source>
</evidence>
<evidence type="ECO:0000313" key="7">
    <source>
        <dbReference type="Proteomes" id="UP000007800"/>
    </source>
</evidence>
<organism evidence="7">
    <name type="scientific">Perkinsus marinus (strain ATCC 50983 / TXsc)</name>
    <dbReference type="NCBI Taxonomy" id="423536"/>
    <lineage>
        <taxon>Eukaryota</taxon>
        <taxon>Sar</taxon>
        <taxon>Alveolata</taxon>
        <taxon>Perkinsozoa</taxon>
        <taxon>Perkinsea</taxon>
        <taxon>Perkinsida</taxon>
        <taxon>Perkinsidae</taxon>
        <taxon>Perkinsus</taxon>
    </lineage>
</organism>
<gene>
    <name evidence="6" type="ORF">Pmar_PMAR020481</name>
</gene>
<keyword evidence="1 4" id="KW-0479">Metal-binding</keyword>